<feature type="region of interest" description="Disordered" evidence="1">
    <location>
        <begin position="1"/>
        <end position="38"/>
    </location>
</feature>
<evidence type="ECO:0000313" key="2">
    <source>
        <dbReference type="EMBL" id="GFO21150.1"/>
    </source>
</evidence>
<dbReference type="EMBL" id="BLXT01005251">
    <property type="protein sequence ID" value="GFO21150.1"/>
    <property type="molecule type" value="Genomic_DNA"/>
</dbReference>
<keyword evidence="3" id="KW-1185">Reference proteome</keyword>
<organism evidence="2 3">
    <name type="scientific">Plakobranchus ocellatus</name>
    <dbReference type="NCBI Taxonomy" id="259542"/>
    <lineage>
        <taxon>Eukaryota</taxon>
        <taxon>Metazoa</taxon>
        <taxon>Spiralia</taxon>
        <taxon>Lophotrochozoa</taxon>
        <taxon>Mollusca</taxon>
        <taxon>Gastropoda</taxon>
        <taxon>Heterobranchia</taxon>
        <taxon>Euthyneura</taxon>
        <taxon>Panpulmonata</taxon>
        <taxon>Sacoglossa</taxon>
        <taxon>Placobranchoidea</taxon>
        <taxon>Plakobranchidae</taxon>
        <taxon>Plakobranchus</taxon>
    </lineage>
</organism>
<dbReference type="Proteomes" id="UP000735302">
    <property type="component" value="Unassembled WGS sequence"/>
</dbReference>
<name>A0AAV4BPX6_9GAST</name>
<proteinExistence type="predicted"/>
<evidence type="ECO:0000313" key="3">
    <source>
        <dbReference type="Proteomes" id="UP000735302"/>
    </source>
</evidence>
<feature type="compositionally biased region" description="Basic and acidic residues" evidence="1">
    <location>
        <begin position="11"/>
        <end position="30"/>
    </location>
</feature>
<gene>
    <name evidence="2" type="ORF">PoB_004765500</name>
</gene>
<protein>
    <submittedName>
        <fullName evidence="2">Uncharacterized protein</fullName>
    </submittedName>
</protein>
<accession>A0AAV4BPX6</accession>
<comment type="caution">
    <text evidence="2">The sequence shown here is derived from an EMBL/GenBank/DDBJ whole genome shotgun (WGS) entry which is preliminary data.</text>
</comment>
<reference evidence="2 3" key="1">
    <citation type="journal article" date="2021" name="Elife">
        <title>Chloroplast acquisition without the gene transfer in kleptoplastic sea slugs, Plakobranchus ocellatus.</title>
        <authorList>
            <person name="Maeda T."/>
            <person name="Takahashi S."/>
            <person name="Yoshida T."/>
            <person name="Shimamura S."/>
            <person name="Takaki Y."/>
            <person name="Nagai Y."/>
            <person name="Toyoda A."/>
            <person name="Suzuki Y."/>
            <person name="Arimoto A."/>
            <person name="Ishii H."/>
            <person name="Satoh N."/>
            <person name="Nishiyama T."/>
            <person name="Hasebe M."/>
            <person name="Maruyama T."/>
            <person name="Minagawa J."/>
            <person name="Obokata J."/>
            <person name="Shigenobu S."/>
        </authorList>
    </citation>
    <scope>NUCLEOTIDE SEQUENCE [LARGE SCALE GENOMIC DNA]</scope>
</reference>
<dbReference type="AlphaFoldDB" id="A0AAV4BPX6"/>
<evidence type="ECO:0000256" key="1">
    <source>
        <dbReference type="SAM" id="MobiDB-lite"/>
    </source>
</evidence>
<sequence>MRGFGAGRGCGRKDSVLEDDKEKPAEKDYPTPRQNDNDMVYIQGQIAKPLNIFRTQEETASPICDSRRNHNMVISQC</sequence>